<reference evidence="10" key="2">
    <citation type="submission" date="2020-07" db="EMBL/GenBank/DDBJ databases">
        <title>Chryseobacterium sp.cx-624.</title>
        <authorList>
            <person name="Yang C."/>
        </authorList>
    </citation>
    <scope>NUCLEOTIDE SEQUENCE [LARGE SCALE GENOMIC DNA]</scope>
    <source>
        <strain evidence="10">cx-624</strain>
    </source>
</reference>
<dbReference type="EMBL" id="JACEUX010000001">
    <property type="protein sequence ID" value="MBA5245877.1"/>
    <property type="molecule type" value="Genomic_DNA"/>
</dbReference>
<keyword evidence="11" id="KW-1185">Reference proteome</keyword>
<dbReference type="PANTHER" id="PTHR46383">
    <property type="entry name" value="ASPARTATE AMINOTRANSFERASE"/>
    <property type="match status" value="1"/>
</dbReference>
<evidence type="ECO:0000313" key="11">
    <source>
        <dbReference type="Proteomes" id="UP000539710"/>
    </source>
</evidence>
<sequence>MDRLSNRLKRLGYSQTFVMSNKAREMRANGADVISLTLGEPDFDVPEKVKQAAHDAIDQNYSHYSPVPGFLELREAIAAKLKRDNGLNYKPTQICVSNGAKQAILNVLAAVLNEGDEVILPAPFWVSYDEMVKMMDGTSVVINTSYENDFKITAEQLEEAITPRTKVLLYSSPCNPSGSYYTYDELKSLAEVIAKHPHITVISDEIYEYINYETTTKSIAAFDEIYDQVAVINGMSKGFAMTGWRIGYSACPDWLAKACEKIQGQMTSGANTVAQRASLAALNTDPAEFRYMIEEFRKRRDIFYDLMKDIPGFKVLLPKSAFYLFPDISYYIGKTLNGQEIENSDDLAMYLLENAHVGSVGGVSFGSPECLRFSYAASEADLREAVRRIKKCLQESVIGSVDEINAF</sequence>
<evidence type="ECO:0000256" key="1">
    <source>
        <dbReference type="ARBA" id="ARBA00001933"/>
    </source>
</evidence>
<dbReference type="GO" id="GO:0006520">
    <property type="term" value="P:amino acid metabolic process"/>
    <property type="evidence" value="ECO:0007669"/>
    <property type="project" value="InterPro"/>
</dbReference>
<comment type="similarity">
    <text evidence="2 6">Belongs to the class-I pyridoxal-phosphate-dependent aminotransferase family.</text>
</comment>
<feature type="domain" description="Aminotransferase class I/classII large" evidence="7">
    <location>
        <begin position="32"/>
        <end position="389"/>
    </location>
</feature>
<dbReference type="CDD" id="cd00609">
    <property type="entry name" value="AAT_like"/>
    <property type="match status" value="1"/>
</dbReference>
<dbReference type="Proteomes" id="UP000515349">
    <property type="component" value="Chromosome"/>
</dbReference>
<dbReference type="KEGG" id="cbau:H1R16_01550"/>
<evidence type="ECO:0000313" key="8">
    <source>
        <dbReference type="EMBL" id="MBA5245877.1"/>
    </source>
</evidence>
<dbReference type="Gene3D" id="3.40.640.10">
    <property type="entry name" value="Type I PLP-dependent aspartate aminotransferase-like (Major domain)"/>
    <property type="match status" value="1"/>
</dbReference>
<dbReference type="Proteomes" id="UP000539710">
    <property type="component" value="Unassembled WGS sequence"/>
</dbReference>
<evidence type="ECO:0000259" key="7">
    <source>
        <dbReference type="Pfam" id="PF00155"/>
    </source>
</evidence>
<reference evidence="8" key="4">
    <citation type="submission" date="2020-07" db="EMBL/GenBank/DDBJ databases">
        <authorList>
            <person name="Yang C."/>
        </authorList>
    </citation>
    <scope>NUCLEOTIDE SEQUENCE</scope>
    <source>
        <strain evidence="8">Cx-624</strain>
    </source>
</reference>
<comment type="cofactor">
    <cofactor evidence="1 6">
        <name>pyridoxal 5'-phosphate</name>
        <dbReference type="ChEBI" id="CHEBI:597326"/>
    </cofactor>
</comment>
<dbReference type="AlphaFoldDB" id="A0A7D7LMT5"/>
<dbReference type="EMBL" id="CP059472">
    <property type="protein sequence ID" value="QMS98724.1"/>
    <property type="molecule type" value="Genomic_DNA"/>
</dbReference>
<dbReference type="InterPro" id="IPR015424">
    <property type="entry name" value="PyrdxlP-dep_Trfase"/>
</dbReference>
<dbReference type="GO" id="GO:0030170">
    <property type="term" value="F:pyridoxal phosphate binding"/>
    <property type="evidence" value="ECO:0007669"/>
    <property type="project" value="InterPro"/>
</dbReference>
<keyword evidence="4 6" id="KW-0808">Transferase</keyword>
<evidence type="ECO:0000256" key="2">
    <source>
        <dbReference type="ARBA" id="ARBA00007441"/>
    </source>
</evidence>
<dbReference type="Gene3D" id="3.90.1150.10">
    <property type="entry name" value="Aspartate Aminotransferase, domain 1"/>
    <property type="match status" value="1"/>
</dbReference>
<protein>
    <recommendedName>
        <fullName evidence="6">Aminotransferase</fullName>
        <ecNumber evidence="6">2.6.1.-</ecNumber>
    </recommendedName>
</protein>
<dbReference type="SUPFAM" id="SSF53383">
    <property type="entry name" value="PLP-dependent transferases"/>
    <property type="match status" value="1"/>
</dbReference>
<evidence type="ECO:0000256" key="3">
    <source>
        <dbReference type="ARBA" id="ARBA00022576"/>
    </source>
</evidence>
<evidence type="ECO:0000256" key="6">
    <source>
        <dbReference type="RuleBase" id="RU000481"/>
    </source>
</evidence>
<accession>A0A7D7LMT5</accession>
<evidence type="ECO:0000313" key="9">
    <source>
        <dbReference type="EMBL" id="QMS98724.1"/>
    </source>
</evidence>
<organism evidence="9 10">
    <name type="scientific">Marnyiella aurantia</name>
    <dbReference type="NCBI Taxonomy" id="2758037"/>
    <lineage>
        <taxon>Bacteria</taxon>
        <taxon>Pseudomonadati</taxon>
        <taxon>Bacteroidota</taxon>
        <taxon>Flavobacteriia</taxon>
        <taxon>Flavobacteriales</taxon>
        <taxon>Weeksellaceae</taxon>
        <taxon>Marnyiella</taxon>
    </lineage>
</organism>
<dbReference type="EC" id="2.6.1.-" evidence="6"/>
<reference evidence="9" key="1">
    <citation type="submission" date="2020-07" db="EMBL/GenBank/DDBJ databases">
        <title>Chryseobacterium sp. CX-624.</title>
        <authorList>
            <person name="Yang C."/>
        </authorList>
    </citation>
    <scope>NUCLEOTIDE SEQUENCE</scope>
    <source>
        <strain evidence="9">CX-624</strain>
    </source>
</reference>
<dbReference type="InterPro" id="IPR015421">
    <property type="entry name" value="PyrdxlP-dep_Trfase_major"/>
</dbReference>
<dbReference type="PANTHER" id="PTHR46383:SF1">
    <property type="entry name" value="ASPARTATE AMINOTRANSFERASE"/>
    <property type="match status" value="1"/>
</dbReference>
<reference evidence="11" key="3">
    <citation type="submission" date="2020-07" db="EMBL/GenBank/DDBJ databases">
        <title>Flavobacterium sp. xlx-214.</title>
        <authorList>
            <person name="Yang C."/>
        </authorList>
    </citation>
    <scope>NUCLEOTIDE SEQUENCE [LARGE SCALE GENOMIC DNA]</scope>
    <source>
        <strain evidence="11">CX-624</strain>
    </source>
</reference>
<dbReference type="RefSeq" id="WP_181885990.1">
    <property type="nucleotide sequence ID" value="NZ_CP059472.1"/>
</dbReference>
<evidence type="ECO:0000256" key="4">
    <source>
        <dbReference type="ARBA" id="ARBA00022679"/>
    </source>
</evidence>
<keyword evidence="5" id="KW-0663">Pyridoxal phosphate</keyword>
<dbReference type="Pfam" id="PF00155">
    <property type="entry name" value="Aminotran_1_2"/>
    <property type="match status" value="1"/>
</dbReference>
<proteinExistence type="inferred from homology"/>
<dbReference type="InterPro" id="IPR015422">
    <property type="entry name" value="PyrdxlP-dep_Trfase_small"/>
</dbReference>
<evidence type="ECO:0000256" key="5">
    <source>
        <dbReference type="ARBA" id="ARBA00022898"/>
    </source>
</evidence>
<dbReference type="FunFam" id="3.40.640.10:FF:000033">
    <property type="entry name" value="Aspartate aminotransferase"/>
    <property type="match status" value="1"/>
</dbReference>
<dbReference type="InterPro" id="IPR050596">
    <property type="entry name" value="AspAT/PAT-like"/>
</dbReference>
<dbReference type="InterPro" id="IPR004839">
    <property type="entry name" value="Aminotransferase_I/II_large"/>
</dbReference>
<name>A0A7D7LMT5_9FLAO</name>
<keyword evidence="3 6" id="KW-0032">Aminotransferase</keyword>
<dbReference type="InterPro" id="IPR004838">
    <property type="entry name" value="NHTrfase_class1_PyrdxlP-BS"/>
</dbReference>
<dbReference type="GO" id="GO:0008483">
    <property type="term" value="F:transaminase activity"/>
    <property type="evidence" value="ECO:0007669"/>
    <property type="project" value="UniProtKB-KW"/>
</dbReference>
<gene>
    <name evidence="9" type="ORF">H1R16_01550</name>
    <name evidence="8" type="ORF">H2507_01720</name>
</gene>
<evidence type="ECO:0000313" key="10">
    <source>
        <dbReference type="Proteomes" id="UP000515349"/>
    </source>
</evidence>
<dbReference type="PROSITE" id="PS00105">
    <property type="entry name" value="AA_TRANSFER_CLASS_1"/>
    <property type="match status" value="1"/>
</dbReference>